<sequence length="297" mass="32817">MDQFAALSAFVQSAETGSFVAAGRQLGLSASAVGKAVARLEQRLDVRLFHRNTRNMTLTEEGRLFLERCRRIFDEVEAAEAELAQASRTPRGRLRVSLPLVGMLLTPVLAGFMRAYPEVQLDLDFTDRLVDVVEEGFDAVIRTGRPSDSRLMSRNIGRFRLLIVAAPAYLERCGIPATPQDLARHRCLHQRSPTTGKLRPWPFARSGAAEKIDLPEAMSATAIDPLIRLAVEGLGIACLPPFAVRDEIADGRLVSLLEEYVVEADQFSVLWPAGRQLTPKVRAFVDFMAENLFRAGA</sequence>
<dbReference type="PANTHER" id="PTHR30537:SF72">
    <property type="entry name" value="LYSR FAMILY TRANSCRIPTIONAL REGULATOR"/>
    <property type="match status" value="1"/>
</dbReference>
<protein>
    <submittedName>
        <fullName evidence="6">HTH-type transcriptional regulator PgrR</fullName>
    </submittedName>
</protein>
<dbReference type="Pfam" id="PF00126">
    <property type="entry name" value="HTH_1"/>
    <property type="match status" value="1"/>
</dbReference>
<dbReference type="FunFam" id="1.10.10.10:FF:000001">
    <property type="entry name" value="LysR family transcriptional regulator"/>
    <property type="match status" value="1"/>
</dbReference>
<dbReference type="Pfam" id="PF03466">
    <property type="entry name" value="LysR_substrate"/>
    <property type="match status" value="1"/>
</dbReference>
<evidence type="ECO:0000256" key="3">
    <source>
        <dbReference type="ARBA" id="ARBA00023125"/>
    </source>
</evidence>
<keyword evidence="3" id="KW-0238">DNA-binding</keyword>
<dbReference type="PANTHER" id="PTHR30537">
    <property type="entry name" value="HTH-TYPE TRANSCRIPTIONAL REGULATOR"/>
    <property type="match status" value="1"/>
</dbReference>
<dbReference type="RefSeq" id="WP_159599353.1">
    <property type="nucleotide sequence ID" value="NZ_CACSAS010000001.1"/>
</dbReference>
<evidence type="ECO:0000259" key="5">
    <source>
        <dbReference type="PROSITE" id="PS50931"/>
    </source>
</evidence>
<dbReference type="CDD" id="cd08476">
    <property type="entry name" value="PBP2_CrgA_like_7"/>
    <property type="match status" value="1"/>
</dbReference>
<name>A0A5S9PAY6_9HYPH</name>
<keyword evidence="4" id="KW-0804">Transcription</keyword>
<accession>A0A5S9PAY6</accession>
<dbReference type="InterPro" id="IPR000847">
    <property type="entry name" value="LysR_HTH_N"/>
</dbReference>
<comment type="similarity">
    <text evidence="1">Belongs to the LysR transcriptional regulatory family.</text>
</comment>
<keyword evidence="2" id="KW-0805">Transcription regulation</keyword>
<feature type="domain" description="HTH lysR-type" evidence="5">
    <location>
        <begin position="1"/>
        <end position="59"/>
    </location>
</feature>
<dbReference type="Gene3D" id="3.40.190.290">
    <property type="match status" value="1"/>
</dbReference>
<dbReference type="GO" id="GO:0003700">
    <property type="term" value="F:DNA-binding transcription factor activity"/>
    <property type="evidence" value="ECO:0007669"/>
    <property type="project" value="InterPro"/>
</dbReference>
<evidence type="ECO:0000256" key="4">
    <source>
        <dbReference type="ARBA" id="ARBA00023163"/>
    </source>
</evidence>
<dbReference type="InterPro" id="IPR036390">
    <property type="entry name" value="WH_DNA-bd_sf"/>
</dbReference>
<gene>
    <name evidence="6" type="primary">pgrR_7</name>
    <name evidence="6" type="ORF">STARVERO_02658</name>
</gene>
<reference evidence="6 7" key="1">
    <citation type="submission" date="2019-12" db="EMBL/GenBank/DDBJ databases">
        <authorList>
            <person name="Reyes-Prieto M."/>
        </authorList>
    </citation>
    <scope>NUCLEOTIDE SEQUENCE [LARGE SCALE GENOMIC DNA]</scope>
    <source>
        <strain evidence="6">HF14-78462</strain>
    </source>
</reference>
<dbReference type="SUPFAM" id="SSF53850">
    <property type="entry name" value="Periplasmic binding protein-like II"/>
    <property type="match status" value="1"/>
</dbReference>
<evidence type="ECO:0000256" key="1">
    <source>
        <dbReference type="ARBA" id="ARBA00009437"/>
    </source>
</evidence>
<organism evidence="6 7">
    <name type="scientific">Starkeya nomas</name>
    <dbReference type="NCBI Taxonomy" id="2666134"/>
    <lineage>
        <taxon>Bacteria</taxon>
        <taxon>Pseudomonadati</taxon>
        <taxon>Pseudomonadota</taxon>
        <taxon>Alphaproteobacteria</taxon>
        <taxon>Hyphomicrobiales</taxon>
        <taxon>Xanthobacteraceae</taxon>
        <taxon>Starkeya</taxon>
    </lineage>
</organism>
<evidence type="ECO:0000256" key="2">
    <source>
        <dbReference type="ARBA" id="ARBA00023015"/>
    </source>
</evidence>
<keyword evidence="7" id="KW-1185">Reference proteome</keyword>
<proteinExistence type="inferred from homology"/>
<dbReference type="Proteomes" id="UP000433050">
    <property type="component" value="Unassembled WGS sequence"/>
</dbReference>
<dbReference type="InterPro" id="IPR058163">
    <property type="entry name" value="LysR-type_TF_proteobact-type"/>
</dbReference>
<dbReference type="PROSITE" id="PS50931">
    <property type="entry name" value="HTH_LYSR"/>
    <property type="match status" value="1"/>
</dbReference>
<dbReference type="GO" id="GO:0006351">
    <property type="term" value="P:DNA-templated transcription"/>
    <property type="evidence" value="ECO:0007669"/>
    <property type="project" value="TreeGrafter"/>
</dbReference>
<dbReference type="AlphaFoldDB" id="A0A5S9PAY6"/>
<dbReference type="Gene3D" id="1.10.10.10">
    <property type="entry name" value="Winged helix-like DNA-binding domain superfamily/Winged helix DNA-binding domain"/>
    <property type="match status" value="1"/>
</dbReference>
<evidence type="ECO:0000313" key="7">
    <source>
        <dbReference type="Proteomes" id="UP000433050"/>
    </source>
</evidence>
<dbReference type="InterPro" id="IPR005119">
    <property type="entry name" value="LysR_subst-bd"/>
</dbReference>
<dbReference type="GO" id="GO:0043565">
    <property type="term" value="F:sequence-specific DNA binding"/>
    <property type="evidence" value="ECO:0007669"/>
    <property type="project" value="TreeGrafter"/>
</dbReference>
<dbReference type="InterPro" id="IPR036388">
    <property type="entry name" value="WH-like_DNA-bd_sf"/>
</dbReference>
<evidence type="ECO:0000313" key="6">
    <source>
        <dbReference type="EMBL" id="CAA0100805.1"/>
    </source>
</evidence>
<dbReference type="SUPFAM" id="SSF46785">
    <property type="entry name" value="Winged helix' DNA-binding domain"/>
    <property type="match status" value="1"/>
</dbReference>
<dbReference type="EMBL" id="CACSAS010000001">
    <property type="protein sequence ID" value="CAA0100805.1"/>
    <property type="molecule type" value="Genomic_DNA"/>
</dbReference>